<dbReference type="InterPro" id="IPR000477">
    <property type="entry name" value="RT_dom"/>
</dbReference>
<dbReference type="AlphaFoldDB" id="A0AAE0DWI8"/>
<dbReference type="EMBL" id="JANJYJ010000008">
    <property type="protein sequence ID" value="KAK3193488.1"/>
    <property type="molecule type" value="Genomic_DNA"/>
</dbReference>
<reference evidence="2" key="1">
    <citation type="journal article" date="2023" name="Plant J.">
        <title>Genome sequences and population genomics provide insights into the demographic history, inbreeding, and mutation load of two 'living fossil' tree species of Dipteronia.</title>
        <authorList>
            <person name="Feng Y."/>
            <person name="Comes H.P."/>
            <person name="Chen J."/>
            <person name="Zhu S."/>
            <person name="Lu R."/>
            <person name="Zhang X."/>
            <person name="Li P."/>
            <person name="Qiu J."/>
            <person name="Olsen K.M."/>
            <person name="Qiu Y."/>
        </authorList>
    </citation>
    <scope>NUCLEOTIDE SEQUENCE</scope>
    <source>
        <strain evidence="2">NBL</strain>
    </source>
</reference>
<evidence type="ECO:0000313" key="3">
    <source>
        <dbReference type="Proteomes" id="UP001281410"/>
    </source>
</evidence>
<dbReference type="Proteomes" id="UP001281410">
    <property type="component" value="Unassembled WGS sequence"/>
</dbReference>
<accession>A0AAE0DWI8</accession>
<feature type="domain" description="Reverse transcriptase" evidence="1">
    <location>
        <begin position="121"/>
        <end position="213"/>
    </location>
</feature>
<dbReference type="PANTHER" id="PTHR46890">
    <property type="entry name" value="NON-LTR RETROLELEMENT REVERSE TRANSCRIPTASE-LIKE PROTEIN-RELATED"/>
    <property type="match status" value="1"/>
</dbReference>
<evidence type="ECO:0000313" key="2">
    <source>
        <dbReference type="EMBL" id="KAK3193488.1"/>
    </source>
</evidence>
<comment type="caution">
    <text evidence="2">The sequence shown here is derived from an EMBL/GenBank/DDBJ whole genome shotgun (WGS) entry which is preliminary data.</text>
</comment>
<dbReference type="InterPro" id="IPR052343">
    <property type="entry name" value="Retrotransposon-Effector_Assoc"/>
</dbReference>
<name>A0AAE0DWI8_9ROSI</name>
<dbReference type="PANTHER" id="PTHR46890:SF1">
    <property type="entry name" value="REVERSE TRANSCRIPTASE DOMAIN-CONTAINING PROTEIN"/>
    <property type="match status" value="1"/>
</dbReference>
<keyword evidence="3" id="KW-1185">Reference proteome</keyword>
<organism evidence="2 3">
    <name type="scientific">Dipteronia sinensis</name>
    <dbReference type="NCBI Taxonomy" id="43782"/>
    <lineage>
        <taxon>Eukaryota</taxon>
        <taxon>Viridiplantae</taxon>
        <taxon>Streptophyta</taxon>
        <taxon>Embryophyta</taxon>
        <taxon>Tracheophyta</taxon>
        <taxon>Spermatophyta</taxon>
        <taxon>Magnoliopsida</taxon>
        <taxon>eudicotyledons</taxon>
        <taxon>Gunneridae</taxon>
        <taxon>Pentapetalae</taxon>
        <taxon>rosids</taxon>
        <taxon>malvids</taxon>
        <taxon>Sapindales</taxon>
        <taxon>Sapindaceae</taxon>
        <taxon>Hippocastanoideae</taxon>
        <taxon>Acereae</taxon>
        <taxon>Dipteronia</taxon>
    </lineage>
</organism>
<sequence>MIWMCYCVDKSVFSMIGPGVQYDSSMVDDVIPNMMTVVENYFLIDIPSAEDIHDAIFAMDATSAPGLDGFFGKFYQHCWEIVGGDVVHAVQDFFRTRTIFPRLSSSFIVLLPKLRDSISIDQYRPIVLSNFLFKISSKISADRLARIAAMIVCPYQFGFIRDRHIEDCIALAVDCVNVLHKKCHGGNLAMKIDIHKAFDTLDWYFLRRVLQAFWVLFGFRGLD</sequence>
<gene>
    <name evidence="2" type="ORF">Dsin_024798</name>
</gene>
<evidence type="ECO:0000259" key="1">
    <source>
        <dbReference type="Pfam" id="PF00078"/>
    </source>
</evidence>
<proteinExistence type="predicted"/>
<dbReference type="Pfam" id="PF00078">
    <property type="entry name" value="RVT_1"/>
    <property type="match status" value="1"/>
</dbReference>
<protein>
    <recommendedName>
        <fullName evidence="1">Reverse transcriptase domain-containing protein</fullName>
    </recommendedName>
</protein>